<dbReference type="EMBL" id="MNZT01000030">
    <property type="protein sequence ID" value="OIP98358.1"/>
    <property type="molecule type" value="Genomic_DNA"/>
</dbReference>
<organism evidence="1 2">
    <name type="scientific">Candidatus Wirthbacteria bacterium CG2_30_54_11</name>
    <dbReference type="NCBI Taxonomy" id="1817892"/>
    <lineage>
        <taxon>Bacteria</taxon>
        <taxon>Candidatus Wirthbacteria</taxon>
    </lineage>
</organism>
<comment type="caution">
    <text evidence="1">The sequence shown here is derived from an EMBL/GenBank/DDBJ whole genome shotgun (WGS) entry which is preliminary data.</text>
</comment>
<protein>
    <submittedName>
        <fullName evidence="1">Uncharacterized protein</fullName>
    </submittedName>
</protein>
<gene>
    <name evidence="1" type="ORF">AUK40_01690</name>
</gene>
<dbReference type="Proteomes" id="UP000183245">
    <property type="component" value="Unassembled WGS sequence"/>
</dbReference>
<proteinExistence type="predicted"/>
<name>A0A1J5J1E3_9BACT</name>
<evidence type="ECO:0000313" key="2">
    <source>
        <dbReference type="Proteomes" id="UP000183245"/>
    </source>
</evidence>
<sequence length="2432" mass="270094">MTEVESAWQNYTLDDLKTPAVCSDLFRVVQTAAETEGSACAQFVVDTLVVGIQSGNDDIARICTEFLNLSAEVPSDRMILFLERIRMIYAHSHEADSVVELQEQLGFSDDEAATIAFGTEPAGIIELMRQHSQGRGESDASGESMALSQRMAFVLMCRSEHADLDRNRQILDLLLTELHSDPQLWRYLLRDAYQFNGQANVFSLLAAMPLDEIMAYVERFKRAVPKPSRDGDMMQVADFFTMRANPQRPYLAMLGIQIGQGIAAADTARIPEIRAVIKKLSESGGVLARSNTLAQKHAKVRRRGQAQFLQVDTTKAMSELQPLEVSLFGASGALWAARLVAEGRDTPEKLKGIMSAPFVFYREPLQDKDDKNNKEIHYPCDYGTFVGEWRFDGEVLQVKLSGFDAGWFVDRNAEEWISYAEWLVAAKEHLLQPGQDFLWTLDGGIQPFAREFSAQVEVAMRGQTEGVPGMAREAARQRGMERPEPLPEVEGHKDLIHALERGTDLVEVQRIVDQIYVFWRASPRDPDRHAESVSRLVARLGSEPYGQQLDPPAVALVDRLHQRLGVLLMRLTGDLFYRSSPPNKRAEYIQSVFGSAISEERIMADPEQFGILVEWVGSSDLFDEDQRSWARERLAYLWGEAITAGSGHFETIVQLLSGARGDSIRSFLLGDAFGRDLLHTRVKIDPAERQVQAWGDSPRDQPGNALLEALQKLSLEQRKQFSRQLLLGEDRPMVRSAASFLLGCAYHEPEDTVWFREVIGSGADGKNEQAIKGYFTGVSVLRNQAGLPDFLTGARKDSAEQDVPWRIGVAVIQDGSLDSVAYQIQSDVPVPGSVTITALGGNFWVKRSLKAWDRDILAKTPQRGSMVWTIGAGMLQTNCTGFDRQVDALLVHSARTTAETDPGLLPVGMPEIGNGVLDRLPLDHLPPTEAQPKVNITPVLELGDLWYEGSRADLSLFQRTINIFLDFKEPVTYLASLQGNKRFDEHDRQIALQALMAYGCIIGVDQAEIKSRIQAVRQMSVRGDRRHSMREDDRIRTFALWAASDLLEDKQDLGFMALLESKRSSPLALADSLLDLGVAVAQSELHLKRGGTQHQERFLASIRPSCDRVISLLVLPDASSGTKEIMAGFELACRISLSDRASRIPTSEPGQRSALLVPIQGVLRVAKEHQEMCASFMEQPPVGSEPVARAMVMALKYSQVDEAVRWLMVRSDLCSRYPNGEDARSTVQKQLPELKAIAAMGNVQHYFGRVAVDGKAEEHIVALAREFESKGADQGARWIDALECMAISAVYEPERFGGMLNEILRQIESKLAKSELFPRGQLIRLTALLDMVAHIPGFDGSAACELQKTVIVRLGMKKESDLARALKEGERASVYGRVLGDQQPVWEALEASAAEALKPFEAAVLRAEEAPKSLADDVDLLDTCWLLRDQAKGTILLDCQGQGIDINSGSFALLHQRAEKALQTWNGFVSQQARAFESGLAAMTPLENGISVPLSIQVEMTKLFSSLENWQGDPGRSVVAGAALYRMVSNSDGWASLLSPEARAQRDVLRQVEALAMQTKVLRAGQAAKKAIGAWSSKSSDDPVLLQAGDLKLKLTDIRHLRPENGPGQTVFDRAVGEDWEPLQNETMLRSAEQAADQARQIFSGIAALTAAGPVADFLHRDLPGLISGLTPKEGELRETMSFQESWKMLRDPREQGRQTCSLLSSEDHPSTITAGFSFADTATDWSVLAGTADILSQLTGVSIQTAGGEIPWDAGSAPTIQALWCRYALLAALPVACEEMRGDVLDLLRGMVHQIEGVSKEIGQVRQRMEEDARRKMEDAAETSRLEGEFGSLEEKIRVIVSSTRDMQRKRIDKKVEGADQIVVDLYPISGFAFKQSDPDLEASAGTMLWDEFTLSDLNNMLISCDQLPQGIVEYQDLSGATLNRDPTNRPVAVRVKHAILTAMEAHLTAEQQRLQSRWDKWEATQRAVSGMIRFQRGDPLTSRVFNRHCETELASMPATIQTIDFSMTNSMVDELLGHIPVSINKLVVCYLAPGGVLHTHDGTDFQPVGDEFYKQFGSMPGGESQFHAVVLEAFRIWMERTVINYFIREYKITQDMIRETLGAGEIAAFAIEDSVGNVMTREQAEVIMLRLGIKSTIDELVERLNRGGRSGHGSGSERPQSKLSEAYTAFCNPSGISPDSTVAFDILVSEVLRQCRDKVRTRHLPVTPMLAENEAVIYPASTKEFDLVSVSEAIGLDALPAGAVIEGWGTKEEAAMKMIKVSRFYHTERKDLGKQLGYQLMIWDSNDGRHHLVLICNQRASQFALDLKDFRPIDINFPPGRRDADLIKEEPKIKVWFNQTLLLERKKLMEELQSLFGNPFGDDRFRVLKACEARMIVFFKELMKSEAERGVLPEARFQLGEINLLALAARYTRFMQALKDVEAAADEEDA</sequence>
<evidence type="ECO:0000313" key="1">
    <source>
        <dbReference type="EMBL" id="OIP98358.1"/>
    </source>
</evidence>
<accession>A0A1J5J1E3</accession>
<reference evidence="1 2" key="1">
    <citation type="journal article" date="2016" name="Environ. Microbiol.">
        <title>Genomic resolution of a cold subsurface aquifer community provides metabolic insights for novel microbes adapted to high CO concentrations.</title>
        <authorList>
            <person name="Probst A.J."/>
            <person name="Castelle C.J."/>
            <person name="Singh A."/>
            <person name="Brown C.T."/>
            <person name="Anantharaman K."/>
            <person name="Sharon I."/>
            <person name="Hug L.A."/>
            <person name="Burstein D."/>
            <person name="Emerson J.B."/>
            <person name="Thomas B.C."/>
            <person name="Banfield J.F."/>
        </authorList>
    </citation>
    <scope>NUCLEOTIDE SEQUENCE [LARGE SCALE GENOMIC DNA]</scope>
    <source>
        <strain evidence="1">CG2_30_54_11</strain>
    </source>
</reference>